<dbReference type="EMBL" id="HACM01009250">
    <property type="protein sequence ID" value="CRZ09692.1"/>
    <property type="molecule type" value="Transcribed_RNA"/>
</dbReference>
<evidence type="ECO:0000313" key="2">
    <source>
        <dbReference type="EMBL" id="CRZ09692.1"/>
    </source>
</evidence>
<feature type="region of interest" description="Disordered" evidence="1">
    <location>
        <begin position="142"/>
        <end position="163"/>
    </location>
</feature>
<dbReference type="AlphaFoldDB" id="A0A0H5R7F8"/>
<proteinExistence type="predicted"/>
<feature type="non-terminal residue" evidence="2">
    <location>
        <position position="1"/>
    </location>
</feature>
<sequence length="163" mass="18790">TQNPFRFLRRCCRVEIAAGVKTIHRMSLAILHRLAPRTLASWTSASGRIWDMPNDLLPQKVNNTWRSPRLSKRNAARVRKETLLAGLEWPFEQFTNPPAKLNGSNNSEPKGRRRHFLGEKRKLMIIEAMKEMPKRFAEYKKSLKAGRPDLSTTKGRLEDAGLR</sequence>
<protein>
    <recommendedName>
        <fullName evidence="3">MRPL25 domain-containing protein</fullName>
    </recommendedName>
</protein>
<organism evidence="2">
    <name type="scientific">Spongospora subterranea</name>
    <dbReference type="NCBI Taxonomy" id="70186"/>
    <lineage>
        <taxon>Eukaryota</taxon>
        <taxon>Sar</taxon>
        <taxon>Rhizaria</taxon>
        <taxon>Endomyxa</taxon>
        <taxon>Phytomyxea</taxon>
        <taxon>Plasmodiophorida</taxon>
        <taxon>Plasmodiophoridae</taxon>
        <taxon>Spongospora</taxon>
    </lineage>
</organism>
<reference evidence="2" key="1">
    <citation type="submission" date="2015-04" db="EMBL/GenBank/DDBJ databases">
        <title>The genome sequence of the plant pathogenic Rhizarian Plasmodiophora brassicae reveals insights in its biotrophic life cycle and the origin of chitin synthesis.</title>
        <authorList>
            <person name="Schwelm A."/>
            <person name="Fogelqvist J."/>
            <person name="Knaust A."/>
            <person name="Julke S."/>
            <person name="Lilja T."/>
            <person name="Dhandapani V."/>
            <person name="Bonilla-Rosso G."/>
            <person name="Karlsson M."/>
            <person name="Shevchenko A."/>
            <person name="Choi S.R."/>
            <person name="Kim H.G."/>
            <person name="Park J.Y."/>
            <person name="Lim Y.P."/>
            <person name="Ludwig-Muller J."/>
            <person name="Dixelius C."/>
        </authorList>
    </citation>
    <scope>NUCLEOTIDE SEQUENCE</scope>
    <source>
        <tissue evidence="2">Potato root galls</tissue>
    </source>
</reference>
<accession>A0A0H5R7F8</accession>
<name>A0A0H5R7F8_9EUKA</name>
<evidence type="ECO:0000256" key="1">
    <source>
        <dbReference type="SAM" id="MobiDB-lite"/>
    </source>
</evidence>
<evidence type="ECO:0008006" key="3">
    <source>
        <dbReference type="Google" id="ProtNLM"/>
    </source>
</evidence>